<feature type="signal peptide" evidence="5">
    <location>
        <begin position="1"/>
        <end position="21"/>
    </location>
</feature>
<dbReference type="SUPFAM" id="SSF52283">
    <property type="entry name" value="Formate/glycerate dehydrogenase catalytic domain-like"/>
    <property type="match status" value="1"/>
</dbReference>
<dbReference type="Pfam" id="PF02826">
    <property type="entry name" value="2-Hacid_dh_C"/>
    <property type="match status" value="1"/>
</dbReference>
<sequence length="362" mass="36916">MRGLSRALALAVLSLHPTAGAAPLPRVLIADGLAPHALARLSQGASLTDHHYSAEELARGALAEFDAVLIRSSTRLGAAAIRAGVAGRLRVIGRAGVGVDNIELRAAEEGGVWVLNTPGASTASVVELTVAHLLAAARGLQAADVGMKSGRWLKGQIRMGTKGGPKLGHELAGKKLGLLGFGRAARGVARVASTLGMAVHATSPALAAEEAAELGVQVEPTAEQLFSACSHVVVLCALNQQTTGLVDRRMIDRMPQVGADGTPCGSHLVNMARGGIVNEDDVAAALDDGQLSSYSTDVFAVEPPPPTTPLLRCEGFNGTPHIGGATFEAQARVGTQLVNAVLTVLDGGVPADGVVVRGKVIS</sequence>
<keyword evidence="9" id="KW-1185">Reference proteome</keyword>
<keyword evidence="3" id="KW-0007">Acetylation</keyword>
<dbReference type="GO" id="GO:0051287">
    <property type="term" value="F:NAD binding"/>
    <property type="evidence" value="ECO:0007669"/>
    <property type="project" value="InterPro"/>
</dbReference>
<dbReference type="InterPro" id="IPR006140">
    <property type="entry name" value="D-isomer_DH_NAD-bd"/>
</dbReference>
<feature type="domain" description="D-isomer specific 2-hydroxyacid dehydrogenase NAD-binding" evidence="7">
    <location>
        <begin position="130"/>
        <end position="323"/>
    </location>
</feature>
<evidence type="ECO:0000256" key="2">
    <source>
        <dbReference type="ARBA" id="ARBA00022553"/>
    </source>
</evidence>
<protein>
    <recommendedName>
        <fullName evidence="10">Phosphoglycerate dehydrogenase</fullName>
    </recommendedName>
</protein>
<keyword evidence="4" id="KW-0560">Oxidoreductase</keyword>
<evidence type="ECO:0008006" key="10">
    <source>
        <dbReference type="Google" id="ProtNLM"/>
    </source>
</evidence>
<dbReference type="PANTHER" id="PTHR42938:SF22">
    <property type="entry name" value="D-3-PHOSPHOGLYCERATE DEHYDROGENASE"/>
    <property type="match status" value="1"/>
</dbReference>
<evidence type="ECO:0000256" key="4">
    <source>
        <dbReference type="RuleBase" id="RU003719"/>
    </source>
</evidence>
<comment type="subunit">
    <text evidence="1">Homotetramer.</text>
</comment>
<feature type="domain" description="D-isomer specific 2-hydroxyacid dehydrogenase catalytic" evidence="6">
    <location>
        <begin position="27"/>
        <end position="352"/>
    </location>
</feature>
<accession>A0AB34K1J7</accession>
<dbReference type="GO" id="GO:0004617">
    <property type="term" value="F:phosphoglycerate dehydrogenase activity"/>
    <property type="evidence" value="ECO:0007669"/>
    <property type="project" value="TreeGrafter"/>
</dbReference>
<evidence type="ECO:0000256" key="5">
    <source>
        <dbReference type="SAM" id="SignalP"/>
    </source>
</evidence>
<gene>
    <name evidence="8" type="ORF">AB1Y20_009476</name>
</gene>
<name>A0AB34K1J7_PRYPA</name>
<proteinExistence type="inferred from homology"/>
<evidence type="ECO:0000256" key="3">
    <source>
        <dbReference type="ARBA" id="ARBA00022990"/>
    </source>
</evidence>
<organism evidence="8 9">
    <name type="scientific">Prymnesium parvum</name>
    <name type="common">Toxic golden alga</name>
    <dbReference type="NCBI Taxonomy" id="97485"/>
    <lineage>
        <taxon>Eukaryota</taxon>
        <taxon>Haptista</taxon>
        <taxon>Haptophyta</taxon>
        <taxon>Prymnesiophyceae</taxon>
        <taxon>Prymnesiales</taxon>
        <taxon>Prymnesiaceae</taxon>
        <taxon>Prymnesium</taxon>
    </lineage>
</organism>
<keyword evidence="5" id="KW-0732">Signal</keyword>
<comment type="similarity">
    <text evidence="4">Belongs to the D-isomer specific 2-hydroxyacid dehydrogenase family.</text>
</comment>
<keyword evidence="2" id="KW-0597">Phosphoprotein</keyword>
<dbReference type="InterPro" id="IPR036291">
    <property type="entry name" value="NAD(P)-bd_dom_sf"/>
</dbReference>
<dbReference type="AlphaFoldDB" id="A0AB34K1J7"/>
<dbReference type="Proteomes" id="UP001515480">
    <property type="component" value="Unassembled WGS sequence"/>
</dbReference>
<evidence type="ECO:0000259" key="6">
    <source>
        <dbReference type="Pfam" id="PF00389"/>
    </source>
</evidence>
<evidence type="ECO:0000313" key="8">
    <source>
        <dbReference type="EMBL" id="KAL1528111.1"/>
    </source>
</evidence>
<comment type="caution">
    <text evidence="8">The sequence shown here is derived from an EMBL/GenBank/DDBJ whole genome shotgun (WGS) entry which is preliminary data.</text>
</comment>
<dbReference type="Pfam" id="PF00389">
    <property type="entry name" value="2-Hacid_dh"/>
    <property type="match status" value="1"/>
</dbReference>
<dbReference type="SUPFAM" id="SSF51735">
    <property type="entry name" value="NAD(P)-binding Rossmann-fold domains"/>
    <property type="match status" value="1"/>
</dbReference>
<evidence type="ECO:0000313" key="9">
    <source>
        <dbReference type="Proteomes" id="UP001515480"/>
    </source>
</evidence>
<feature type="chain" id="PRO_5044243146" description="Phosphoglycerate dehydrogenase" evidence="5">
    <location>
        <begin position="22"/>
        <end position="362"/>
    </location>
</feature>
<dbReference type="EMBL" id="JBGBPQ010000002">
    <property type="protein sequence ID" value="KAL1528111.1"/>
    <property type="molecule type" value="Genomic_DNA"/>
</dbReference>
<dbReference type="Gene3D" id="3.40.50.720">
    <property type="entry name" value="NAD(P)-binding Rossmann-like Domain"/>
    <property type="match status" value="2"/>
</dbReference>
<dbReference type="PANTHER" id="PTHR42938">
    <property type="entry name" value="FORMATE DEHYDROGENASE 1"/>
    <property type="match status" value="1"/>
</dbReference>
<dbReference type="InterPro" id="IPR006139">
    <property type="entry name" value="D-isomer_2_OHA_DH_cat_dom"/>
</dbReference>
<evidence type="ECO:0000256" key="1">
    <source>
        <dbReference type="ARBA" id="ARBA00011881"/>
    </source>
</evidence>
<reference evidence="8 9" key="1">
    <citation type="journal article" date="2024" name="Science">
        <title>Giant polyketide synthase enzymes in the biosynthesis of giant marine polyether toxins.</title>
        <authorList>
            <person name="Fallon T.R."/>
            <person name="Shende V.V."/>
            <person name="Wierzbicki I.H."/>
            <person name="Pendleton A.L."/>
            <person name="Watervoot N.F."/>
            <person name="Auber R.P."/>
            <person name="Gonzalez D.J."/>
            <person name="Wisecaver J.H."/>
            <person name="Moore B.S."/>
        </authorList>
    </citation>
    <scope>NUCLEOTIDE SEQUENCE [LARGE SCALE GENOMIC DNA]</scope>
    <source>
        <strain evidence="8 9">12B1</strain>
    </source>
</reference>
<evidence type="ECO:0000259" key="7">
    <source>
        <dbReference type="Pfam" id="PF02826"/>
    </source>
</evidence>